<gene>
    <name evidence="6" type="ORF">KCU76_g3428</name>
</gene>
<dbReference type="SUPFAM" id="SSF47336">
    <property type="entry name" value="ACP-like"/>
    <property type="match status" value="1"/>
</dbReference>
<keyword evidence="3" id="KW-0808">Transferase</keyword>
<dbReference type="SMART" id="SM00823">
    <property type="entry name" value="PKS_PP"/>
    <property type="match status" value="1"/>
</dbReference>
<sequence length="253" mass="28592">MLGQNDFLYLTTAILRSNRRERGFAGSAISFGTISEVGYVERRSVDINLSQKMSNSGYAPVSEWGYHQFFAEAEPDLPYWLDLPKFAYYRRVKADTFAEQSDKRKVSVRAQLKEQTTEEGVQKVLLDCFIPRLCTMLHIREDESTVTPETGLTELGIDPSVAVQIRSWFQSESDLDMPVLKILSRVSIEKMVEHTFERFSPESTPAVKREAKVVEIKVEQEKVVPIEESYQSETLVSSADVSDNSSSNGEDGA</sequence>
<dbReference type="Proteomes" id="UP000779574">
    <property type="component" value="Unassembled WGS sequence"/>
</dbReference>
<dbReference type="AlphaFoldDB" id="A0A9P8JCY6"/>
<organism evidence="6 7">
    <name type="scientific">Aureobasidium melanogenum</name>
    <name type="common">Aureobasidium pullulans var. melanogenum</name>
    <dbReference type="NCBI Taxonomy" id="46634"/>
    <lineage>
        <taxon>Eukaryota</taxon>
        <taxon>Fungi</taxon>
        <taxon>Dikarya</taxon>
        <taxon>Ascomycota</taxon>
        <taxon>Pezizomycotina</taxon>
        <taxon>Dothideomycetes</taxon>
        <taxon>Dothideomycetidae</taxon>
        <taxon>Dothideales</taxon>
        <taxon>Saccotheciaceae</taxon>
        <taxon>Aureobasidium</taxon>
    </lineage>
</organism>
<evidence type="ECO:0000313" key="7">
    <source>
        <dbReference type="Proteomes" id="UP000779574"/>
    </source>
</evidence>
<accession>A0A9P8JCY6</accession>
<dbReference type="GO" id="GO:0031177">
    <property type="term" value="F:phosphopantetheine binding"/>
    <property type="evidence" value="ECO:0007669"/>
    <property type="project" value="InterPro"/>
</dbReference>
<dbReference type="PROSITE" id="PS50075">
    <property type="entry name" value="CARRIER"/>
    <property type="match status" value="1"/>
</dbReference>
<dbReference type="GO" id="GO:0044550">
    <property type="term" value="P:secondary metabolite biosynthetic process"/>
    <property type="evidence" value="ECO:0007669"/>
    <property type="project" value="TreeGrafter"/>
</dbReference>
<evidence type="ECO:0000256" key="3">
    <source>
        <dbReference type="ARBA" id="ARBA00022679"/>
    </source>
</evidence>
<feature type="domain" description="Carrier" evidence="5">
    <location>
        <begin position="123"/>
        <end position="199"/>
    </location>
</feature>
<name>A0A9P8JCY6_AURME</name>
<dbReference type="Pfam" id="PF00550">
    <property type="entry name" value="PP-binding"/>
    <property type="match status" value="1"/>
</dbReference>
<proteinExistence type="predicted"/>
<evidence type="ECO:0000256" key="1">
    <source>
        <dbReference type="ARBA" id="ARBA00022450"/>
    </source>
</evidence>
<dbReference type="InterPro" id="IPR050091">
    <property type="entry name" value="PKS_NRPS_Biosynth_Enz"/>
</dbReference>
<dbReference type="InterPro" id="IPR036736">
    <property type="entry name" value="ACP-like_sf"/>
</dbReference>
<dbReference type="GO" id="GO:0006633">
    <property type="term" value="P:fatty acid biosynthetic process"/>
    <property type="evidence" value="ECO:0007669"/>
    <property type="project" value="TreeGrafter"/>
</dbReference>
<reference evidence="6" key="1">
    <citation type="journal article" date="2021" name="J Fungi (Basel)">
        <title>Virulence traits and population genomics of the black yeast Aureobasidium melanogenum.</title>
        <authorList>
            <person name="Cernosa A."/>
            <person name="Sun X."/>
            <person name="Gostincar C."/>
            <person name="Fang C."/>
            <person name="Gunde-Cimerman N."/>
            <person name="Song Z."/>
        </authorList>
    </citation>
    <scope>NUCLEOTIDE SEQUENCE</scope>
    <source>
        <strain evidence="6">EXF-9911</strain>
    </source>
</reference>
<feature type="compositionally biased region" description="Low complexity" evidence="4">
    <location>
        <begin position="236"/>
        <end position="253"/>
    </location>
</feature>
<dbReference type="EMBL" id="JAHFXF010000091">
    <property type="protein sequence ID" value="KAG9696841.1"/>
    <property type="molecule type" value="Genomic_DNA"/>
</dbReference>
<dbReference type="Gene3D" id="1.10.1200.10">
    <property type="entry name" value="ACP-like"/>
    <property type="match status" value="1"/>
</dbReference>
<evidence type="ECO:0000256" key="2">
    <source>
        <dbReference type="ARBA" id="ARBA00022553"/>
    </source>
</evidence>
<feature type="non-terminal residue" evidence="6">
    <location>
        <position position="253"/>
    </location>
</feature>
<reference evidence="6" key="2">
    <citation type="submission" date="2021-08" db="EMBL/GenBank/DDBJ databases">
        <authorList>
            <person name="Gostincar C."/>
            <person name="Sun X."/>
            <person name="Song Z."/>
            <person name="Gunde-Cimerman N."/>
        </authorList>
    </citation>
    <scope>NUCLEOTIDE SEQUENCE</scope>
    <source>
        <strain evidence="6">EXF-9911</strain>
    </source>
</reference>
<dbReference type="PANTHER" id="PTHR43775">
    <property type="entry name" value="FATTY ACID SYNTHASE"/>
    <property type="match status" value="1"/>
</dbReference>
<evidence type="ECO:0000313" key="6">
    <source>
        <dbReference type="EMBL" id="KAG9696841.1"/>
    </source>
</evidence>
<keyword evidence="1" id="KW-0596">Phosphopantetheine</keyword>
<feature type="region of interest" description="Disordered" evidence="4">
    <location>
        <begin position="229"/>
        <end position="253"/>
    </location>
</feature>
<dbReference type="PANTHER" id="PTHR43775:SF20">
    <property type="entry name" value="HYBRID PKS-NRPS SYNTHETASE APDA"/>
    <property type="match status" value="1"/>
</dbReference>
<comment type="caution">
    <text evidence="6">The sequence shown here is derived from an EMBL/GenBank/DDBJ whole genome shotgun (WGS) entry which is preliminary data.</text>
</comment>
<dbReference type="InterPro" id="IPR009081">
    <property type="entry name" value="PP-bd_ACP"/>
</dbReference>
<dbReference type="GO" id="GO:0004312">
    <property type="term" value="F:fatty acid synthase activity"/>
    <property type="evidence" value="ECO:0007669"/>
    <property type="project" value="TreeGrafter"/>
</dbReference>
<keyword evidence="2" id="KW-0597">Phosphoprotein</keyword>
<evidence type="ECO:0000259" key="5">
    <source>
        <dbReference type="PROSITE" id="PS50075"/>
    </source>
</evidence>
<dbReference type="InterPro" id="IPR020806">
    <property type="entry name" value="PKS_PP-bd"/>
</dbReference>
<protein>
    <recommendedName>
        <fullName evidence="5">Carrier domain-containing protein</fullName>
    </recommendedName>
</protein>
<evidence type="ECO:0000256" key="4">
    <source>
        <dbReference type="SAM" id="MobiDB-lite"/>
    </source>
</evidence>
<dbReference type="OrthoDB" id="329835at2759"/>